<gene>
    <name evidence="2" type="ORF">HK100_000243</name>
</gene>
<evidence type="ECO:0000313" key="2">
    <source>
        <dbReference type="EMBL" id="KAJ3119587.1"/>
    </source>
</evidence>
<comment type="caution">
    <text evidence="2">The sequence shown here is derived from an EMBL/GenBank/DDBJ whole genome shotgun (WGS) entry which is preliminary data.</text>
</comment>
<dbReference type="InterPro" id="IPR011032">
    <property type="entry name" value="GroES-like_sf"/>
</dbReference>
<protein>
    <recommendedName>
        <fullName evidence="1">Enoyl reductase (ER) domain-containing protein</fullName>
    </recommendedName>
</protein>
<dbReference type="Gene3D" id="3.90.180.10">
    <property type="entry name" value="Medium-chain alcohol dehydrogenases, catalytic domain"/>
    <property type="match status" value="1"/>
</dbReference>
<organism evidence="2 3">
    <name type="scientific">Physocladia obscura</name>
    <dbReference type="NCBI Taxonomy" id="109957"/>
    <lineage>
        <taxon>Eukaryota</taxon>
        <taxon>Fungi</taxon>
        <taxon>Fungi incertae sedis</taxon>
        <taxon>Chytridiomycota</taxon>
        <taxon>Chytridiomycota incertae sedis</taxon>
        <taxon>Chytridiomycetes</taxon>
        <taxon>Chytridiales</taxon>
        <taxon>Chytriomycetaceae</taxon>
        <taxon>Physocladia</taxon>
    </lineage>
</organism>
<evidence type="ECO:0000259" key="1">
    <source>
        <dbReference type="SMART" id="SM00829"/>
    </source>
</evidence>
<dbReference type="SUPFAM" id="SSF50129">
    <property type="entry name" value="GroES-like"/>
    <property type="match status" value="1"/>
</dbReference>
<dbReference type="SMART" id="SM00829">
    <property type="entry name" value="PKS_ER"/>
    <property type="match status" value="1"/>
</dbReference>
<dbReference type="PANTHER" id="PTHR45033:SF3">
    <property type="entry name" value="DEHYDROGENASE, PUTATIVE (AFU_ORTHOLOGUE AFUA_2G13270)-RELATED"/>
    <property type="match status" value="1"/>
</dbReference>
<dbReference type="CDD" id="cd08276">
    <property type="entry name" value="MDR7"/>
    <property type="match status" value="1"/>
</dbReference>
<dbReference type="SUPFAM" id="SSF51735">
    <property type="entry name" value="NAD(P)-binding Rossmann-fold domains"/>
    <property type="match status" value="1"/>
</dbReference>
<dbReference type="EMBL" id="JADGJH010001044">
    <property type="protein sequence ID" value="KAJ3119587.1"/>
    <property type="molecule type" value="Genomic_DNA"/>
</dbReference>
<dbReference type="InterPro" id="IPR052711">
    <property type="entry name" value="Zinc_ADH-like"/>
</dbReference>
<dbReference type="Pfam" id="PF00107">
    <property type="entry name" value="ADH_zinc_N"/>
    <property type="match status" value="1"/>
</dbReference>
<dbReference type="InterPro" id="IPR013149">
    <property type="entry name" value="ADH-like_C"/>
</dbReference>
<accession>A0AAD5T184</accession>
<dbReference type="Pfam" id="PF08240">
    <property type="entry name" value="ADH_N"/>
    <property type="match status" value="1"/>
</dbReference>
<dbReference type="Gene3D" id="3.40.50.720">
    <property type="entry name" value="NAD(P)-binding Rossmann-like Domain"/>
    <property type="match status" value="1"/>
</dbReference>
<reference evidence="2" key="1">
    <citation type="submission" date="2020-05" db="EMBL/GenBank/DDBJ databases">
        <title>Phylogenomic resolution of chytrid fungi.</title>
        <authorList>
            <person name="Stajich J.E."/>
            <person name="Amses K."/>
            <person name="Simmons R."/>
            <person name="Seto K."/>
            <person name="Myers J."/>
            <person name="Bonds A."/>
            <person name="Quandt C.A."/>
            <person name="Barry K."/>
            <person name="Liu P."/>
            <person name="Grigoriev I."/>
            <person name="Longcore J.E."/>
            <person name="James T.Y."/>
        </authorList>
    </citation>
    <scope>NUCLEOTIDE SEQUENCE</scope>
    <source>
        <strain evidence="2">JEL0513</strain>
    </source>
</reference>
<name>A0AAD5T184_9FUNG</name>
<dbReference type="Proteomes" id="UP001211907">
    <property type="component" value="Unassembled WGS sequence"/>
</dbReference>
<sequence>MSRQIAARRNLHDGSREEGEGEKAVYPWLVTKGYRTLSTLGGNSSSTPDITLDADALLRFSESPYSPRQSGLWGALKRRNLEQMGRHFATSLLATHGYRVDAAFDRASPANFRVDACRAAFAFVTALNDLSSFSTQTNDNSSSNKSTNNTDSANTNYASARALLAHVCAPSLAARFVSATAALTKRNLRVRISFPNTPTTPNQPPNPKHVDLPLTNNSAALLASDPRFVNPPNLNPDFSSWHWVFGPLPNSSPNSNTNDYVYQHWLDYYSLLIPREKASLLDYESLQKTRQAAIDDGIFVRIYLHFNVPVEFALLDATTGVPLLRDLRRDGFYLQLSSPHFSPFDDLLEPFAPHDGVSMGYGIGWNDGIDQIIDRVEDEAERRIREACEAREKIEKAELVVGKEERAVGEAERVVTEVSKTNNLNEESILSLASKISATTTPSATTPQEIFLQKKQLVDALSTNFLNVSSITVPSTTPKTTITATTVTLTDQQQQLLLKQPIRKNVPMNATQLEALTLENSNKSDIGDIGKLFTPRKRQEEWRLKWDWRVCDVDYLLFKPIGHSIMVNVAPTTATNGKDRYDPITITTVPKPTPVASQVLVKICAAALNHRDVYIREGQYPGIEYGSILGSDASGVIADANGSLKWAVGDTVLINPAKGWISQPSAPEDIFGFKILGLAEDHGTFAEFISVHEDDVVRMPNHLTVAQGAALPLAGLTAYRALVSLGQCKRGDVVLIPGIGGGVALFALQFAVASGATVYVTSSSPSKIAKAVSLGAAGGVLYTSPTWPTELESMVREQEQSSITLVIDGAAGNNVKSYVRVCAPGARICIYGAVSGSSGTLTFPYLWFKHLTIHGVCMGSRREFEEMVQFVGDKKVVPVVDFVLGTGLSRLEGVEEAFTVMREGKQMGKIVVAGIGEENVTVSNL</sequence>
<keyword evidence="3" id="KW-1185">Reference proteome</keyword>
<evidence type="ECO:0000313" key="3">
    <source>
        <dbReference type="Proteomes" id="UP001211907"/>
    </source>
</evidence>
<dbReference type="InterPro" id="IPR020843">
    <property type="entry name" value="ER"/>
</dbReference>
<dbReference type="GO" id="GO:0016491">
    <property type="term" value="F:oxidoreductase activity"/>
    <property type="evidence" value="ECO:0007669"/>
    <property type="project" value="InterPro"/>
</dbReference>
<dbReference type="InterPro" id="IPR013154">
    <property type="entry name" value="ADH-like_N"/>
</dbReference>
<proteinExistence type="predicted"/>
<dbReference type="PANTHER" id="PTHR45033">
    <property type="match status" value="1"/>
</dbReference>
<dbReference type="AlphaFoldDB" id="A0AAD5T184"/>
<feature type="domain" description="Enoyl reductase (ER)" evidence="1">
    <location>
        <begin position="579"/>
        <end position="912"/>
    </location>
</feature>
<dbReference type="InterPro" id="IPR036291">
    <property type="entry name" value="NAD(P)-bd_dom_sf"/>
</dbReference>